<evidence type="ECO:0008006" key="4">
    <source>
        <dbReference type="Google" id="ProtNLM"/>
    </source>
</evidence>
<dbReference type="OrthoDB" id="6416561at2"/>
<name>A0A177K9U0_9MICO</name>
<dbReference type="EMBL" id="LSTV01000002">
    <property type="protein sequence ID" value="OAH50179.1"/>
    <property type="molecule type" value="Genomic_DNA"/>
</dbReference>
<dbReference type="InterPro" id="IPR006059">
    <property type="entry name" value="SBP"/>
</dbReference>
<feature type="chain" id="PRO_5038915715" description="Extracellular solute-binding protein" evidence="1">
    <location>
        <begin position="24"/>
        <end position="424"/>
    </location>
</feature>
<evidence type="ECO:0000313" key="3">
    <source>
        <dbReference type="Proteomes" id="UP000076998"/>
    </source>
</evidence>
<dbReference type="RefSeq" id="WP_064002546.1">
    <property type="nucleotide sequence ID" value="NZ_LSTV01000002.1"/>
</dbReference>
<dbReference type="PANTHER" id="PTHR43649">
    <property type="entry name" value="ARABINOSE-BINDING PROTEIN-RELATED"/>
    <property type="match status" value="1"/>
</dbReference>
<proteinExistence type="predicted"/>
<sequence length="424" mass="46031">MKSSRTIRTATVIAAAVGALVLAGCSSSGNGGGTAGEDVTLEFVQSGDAAQGGGYAMLAKKYEEETGVKVKVVEVPGDDLRTRLRTASQANDLPALAAAPDADPAWTDRMLDLTDIAEEAKVIPALRVEDPEDGKVKALPTTLTGVGMFLNKTLWDEAGVEYPTSLDQEWTWDEYVQKATEVVDKTDAEFGGVIDSSAHRLRAFLFEFGSQGVTEQSDGTWALDEEGAKALEYFKKLNDDGFLPKAVWAAGDDPSATFKSGRVAGYMSGVWQIADFQANIKDFEWISVPLPQQPVRSTNYGAASWIVAYDGTGVEKETLDFVKWMYQPENYTEYCEISGCLPALEGLDIEYKDDAYAFDLYNGEIAASPEIAARQTVDGLKNSYTGLAIDSEPLKDETIKYLNGEQTLEQTVENINTVSTDQMK</sequence>
<comment type="caution">
    <text evidence="2">The sequence shown here is derived from an EMBL/GenBank/DDBJ whole genome shotgun (WGS) entry which is preliminary data.</text>
</comment>
<dbReference type="PANTHER" id="PTHR43649:SF30">
    <property type="entry name" value="ABC TRANSPORTER SUBSTRATE-BINDING PROTEIN"/>
    <property type="match status" value="1"/>
</dbReference>
<protein>
    <recommendedName>
        <fullName evidence="4">Extracellular solute-binding protein</fullName>
    </recommendedName>
</protein>
<feature type="signal peptide" evidence="1">
    <location>
        <begin position="1"/>
        <end position="23"/>
    </location>
</feature>
<dbReference type="PROSITE" id="PS51257">
    <property type="entry name" value="PROKAR_LIPOPROTEIN"/>
    <property type="match status" value="1"/>
</dbReference>
<dbReference type="Proteomes" id="UP000076998">
    <property type="component" value="Unassembled WGS sequence"/>
</dbReference>
<dbReference type="Pfam" id="PF13416">
    <property type="entry name" value="SBP_bac_8"/>
    <property type="match status" value="1"/>
</dbReference>
<dbReference type="SUPFAM" id="SSF53850">
    <property type="entry name" value="Periplasmic binding protein-like II"/>
    <property type="match status" value="1"/>
</dbReference>
<reference evidence="2 3" key="1">
    <citation type="submission" date="2016-02" db="EMBL/GenBank/DDBJ databases">
        <authorList>
            <person name="Wen L."/>
            <person name="He K."/>
            <person name="Yang H."/>
        </authorList>
    </citation>
    <scope>NUCLEOTIDE SEQUENCE [LARGE SCALE GENOMIC DNA]</scope>
    <source>
        <strain evidence="2 3">CD11_3</strain>
    </source>
</reference>
<organism evidence="2 3">
    <name type="scientific">Microbacterium oleivorans</name>
    <dbReference type="NCBI Taxonomy" id="273677"/>
    <lineage>
        <taxon>Bacteria</taxon>
        <taxon>Bacillati</taxon>
        <taxon>Actinomycetota</taxon>
        <taxon>Actinomycetes</taxon>
        <taxon>Micrococcales</taxon>
        <taxon>Microbacteriaceae</taxon>
        <taxon>Microbacterium</taxon>
    </lineage>
</organism>
<gene>
    <name evidence="2" type="ORF">AYL44_06845</name>
</gene>
<accession>A0A177K9U0</accession>
<evidence type="ECO:0000256" key="1">
    <source>
        <dbReference type="SAM" id="SignalP"/>
    </source>
</evidence>
<dbReference type="InterPro" id="IPR050490">
    <property type="entry name" value="Bact_solute-bd_prot1"/>
</dbReference>
<evidence type="ECO:0000313" key="2">
    <source>
        <dbReference type="EMBL" id="OAH50179.1"/>
    </source>
</evidence>
<keyword evidence="1" id="KW-0732">Signal</keyword>
<dbReference type="Gene3D" id="3.40.190.10">
    <property type="entry name" value="Periplasmic binding protein-like II"/>
    <property type="match status" value="1"/>
</dbReference>
<dbReference type="AlphaFoldDB" id="A0A177K9U0"/>